<sequence length="192" mass="22222">MKNNLYLYMVMLGCTPKGRLTEQHDVFFGIGNSLAELIPNMKQFWPEAKGKIHIDAWQKVTYVDGFSIEIIERSKTIENNEKLFFINLGGYKENEFEEYHYKVLTVAKSKASAIKNSKKTTFFKHCGFEGAGASHIDDKYGIDVDDIYRVDDILSNEFKLKYQLKITKTKTTTEDKKHIGYLKLDKKNTLNL</sequence>
<reference evidence="3" key="1">
    <citation type="journal article" date="2019" name="Int. J. Syst. Evol. Microbiol.">
        <title>The Global Catalogue of Microorganisms (GCM) 10K type strain sequencing project: providing services to taxonomists for standard genome sequencing and annotation.</title>
        <authorList>
            <consortium name="The Broad Institute Genomics Platform"/>
            <consortium name="The Broad Institute Genome Sequencing Center for Infectious Disease"/>
            <person name="Wu L."/>
            <person name="Ma J."/>
        </authorList>
    </citation>
    <scope>NUCLEOTIDE SEQUENCE [LARGE SCALE GENOMIC DNA]</scope>
    <source>
        <strain evidence="3">CCUG 50349</strain>
    </source>
</reference>
<protein>
    <submittedName>
        <fullName evidence="2">DUF1543 domain-containing protein</fullName>
    </submittedName>
</protein>
<dbReference type="Gene3D" id="3.10.20.10">
    <property type="match status" value="2"/>
</dbReference>
<dbReference type="InterPro" id="IPR011440">
    <property type="entry name" value="DUF1543"/>
</dbReference>
<dbReference type="Pfam" id="PF07566">
    <property type="entry name" value="DUF1543"/>
    <property type="match status" value="1"/>
</dbReference>
<gene>
    <name evidence="2" type="ORF">ACFO3U_13190</name>
</gene>
<comment type="caution">
    <text evidence="2">The sequence shown here is derived from an EMBL/GenBank/DDBJ whole genome shotgun (WGS) entry which is preliminary data.</text>
</comment>
<dbReference type="Proteomes" id="UP001595885">
    <property type="component" value="Unassembled WGS sequence"/>
</dbReference>
<evidence type="ECO:0000313" key="2">
    <source>
        <dbReference type="EMBL" id="MFC4740951.1"/>
    </source>
</evidence>
<accession>A0ABV9P854</accession>
<evidence type="ECO:0000313" key="3">
    <source>
        <dbReference type="Proteomes" id="UP001595885"/>
    </source>
</evidence>
<feature type="domain" description="DUF1543" evidence="1">
    <location>
        <begin position="20"/>
        <end position="69"/>
    </location>
</feature>
<evidence type="ECO:0000259" key="1">
    <source>
        <dbReference type="Pfam" id="PF07566"/>
    </source>
</evidence>
<name>A0ABV9P854_9FLAO</name>
<organism evidence="2 3">
    <name type="scientific">Flavobacterium ponti</name>
    <dbReference type="NCBI Taxonomy" id="665133"/>
    <lineage>
        <taxon>Bacteria</taxon>
        <taxon>Pseudomonadati</taxon>
        <taxon>Bacteroidota</taxon>
        <taxon>Flavobacteriia</taxon>
        <taxon>Flavobacteriales</taxon>
        <taxon>Flavobacteriaceae</taxon>
        <taxon>Flavobacterium</taxon>
    </lineage>
</organism>
<keyword evidence="3" id="KW-1185">Reference proteome</keyword>
<proteinExistence type="predicted"/>
<dbReference type="RefSeq" id="WP_379743326.1">
    <property type="nucleotide sequence ID" value="NZ_JBHSGW010000027.1"/>
</dbReference>
<dbReference type="EMBL" id="JBHSGW010000027">
    <property type="protein sequence ID" value="MFC4740951.1"/>
    <property type="molecule type" value="Genomic_DNA"/>
</dbReference>